<dbReference type="PANTHER" id="PTHR33376">
    <property type="match status" value="1"/>
</dbReference>
<feature type="signal peptide" evidence="4">
    <location>
        <begin position="1"/>
        <end position="43"/>
    </location>
</feature>
<dbReference type="Pfam" id="PF03480">
    <property type="entry name" value="DctP"/>
    <property type="match status" value="1"/>
</dbReference>
<dbReference type="InterPro" id="IPR018389">
    <property type="entry name" value="DctP_fam"/>
</dbReference>
<protein>
    <recommendedName>
        <fullName evidence="7">TRAP transporter substrate-binding protein</fullName>
    </recommendedName>
</protein>
<comment type="caution">
    <text evidence="5">The sequence shown here is derived from an EMBL/GenBank/DDBJ whole genome shotgun (WGS) entry which is preliminary data.</text>
</comment>
<comment type="similarity">
    <text evidence="1">Belongs to the bacterial solute-binding protein 7 family.</text>
</comment>
<gene>
    <name evidence="5" type="ORF">EMQ25_02100</name>
</gene>
<reference evidence="5 6" key="1">
    <citation type="journal article" date="2016" name="Int. J. Syst. Evol. Microbiol.">
        <title>Arsenicitalea aurantiaca gen. nov., sp. nov., a new member of the family Hyphomicrobiaceae, isolated from high-arsenic sediment.</title>
        <authorList>
            <person name="Mu Y."/>
            <person name="Zhou L."/>
            <person name="Zeng X.C."/>
            <person name="Liu L."/>
            <person name="Pan Y."/>
            <person name="Chen X."/>
            <person name="Wang J."/>
            <person name="Li S."/>
            <person name="Li W.J."/>
            <person name="Wang Y."/>
        </authorList>
    </citation>
    <scope>NUCLEOTIDE SEQUENCE [LARGE SCALE GENOMIC DNA]</scope>
    <source>
        <strain evidence="5 6">42-50</strain>
    </source>
</reference>
<dbReference type="GO" id="GO:0055085">
    <property type="term" value="P:transmembrane transport"/>
    <property type="evidence" value="ECO:0007669"/>
    <property type="project" value="InterPro"/>
</dbReference>
<dbReference type="GO" id="GO:0030288">
    <property type="term" value="C:outer membrane-bounded periplasmic space"/>
    <property type="evidence" value="ECO:0007669"/>
    <property type="project" value="InterPro"/>
</dbReference>
<feature type="chain" id="PRO_5019398122" description="TRAP transporter substrate-binding protein" evidence="4">
    <location>
        <begin position="44"/>
        <end position="346"/>
    </location>
</feature>
<dbReference type="Gene3D" id="3.40.190.170">
    <property type="entry name" value="Bacterial extracellular solute-binding protein, family 7"/>
    <property type="match status" value="1"/>
</dbReference>
<evidence type="ECO:0000256" key="1">
    <source>
        <dbReference type="ARBA" id="ARBA00009023"/>
    </source>
</evidence>
<dbReference type="PIRSF" id="PIRSF006470">
    <property type="entry name" value="DctB"/>
    <property type="match status" value="1"/>
</dbReference>
<organism evidence="5 6">
    <name type="scientific">Arsenicitalea aurantiaca</name>
    <dbReference type="NCBI Taxonomy" id="1783274"/>
    <lineage>
        <taxon>Bacteria</taxon>
        <taxon>Pseudomonadati</taxon>
        <taxon>Pseudomonadota</taxon>
        <taxon>Alphaproteobacteria</taxon>
        <taxon>Hyphomicrobiales</taxon>
        <taxon>Devosiaceae</taxon>
        <taxon>Arsenicitalea</taxon>
    </lineage>
</organism>
<accession>A0A433XL20</accession>
<keyword evidence="3 4" id="KW-0732">Signal</keyword>
<dbReference type="EMBL" id="RZNJ01000001">
    <property type="protein sequence ID" value="RUT34777.1"/>
    <property type="molecule type" value="Genomic_DNA"/>
</dbReference>
<evidence type="ECO:0000256" key="3">
    <source>
        <dbReference type="ARBA" id="ARBA00022729"/>
    </source>
</evidence>
<evidence type="ECO:0000256" key="4">
    <source>
        <dbReference type="SAM" id="SignalP"/>
    </source>
</evidence>
<dbReference type="Proteomes" id="UP000281547">
    <property type="component" value="Unassembled WGS sequence"/>
</dbReference>
<dbReference type="PANTHER" id="PTHR33376:SF7">
    <property type="entry name" value="C4-DICARBOXYLATE-BINDING PROTEIN DCTB"/>
    <property type="match status" value="1"/>
</dbReference>
<sequence length="346" mass="37271">MKCAPGREEPSGASTGGHPMKLLTHALPLGAIALAAMASTASAQTIRFAHMNSPTHFVNTAAETMAANVAERTNGEVTIELYPSGQLGENAQITEQITLGGDLIGQVGVGTIADYVPDFSIIVYPFMYPDFEAAQRFLASDLIKELEAQAEQAANAKVLCYLHFGVRDLYTRDREVRTPDDSAGLSIRVQPVTIYTEMVEKVMQGAPTPMPWPEVYSALAQGVIDAAEAPPSAILDQSHQEHARFLIQTNHMLDISPLVMSASLFNSLSPEYQAIVQEEADAACQNMSEASMASYEGGIEELASQGMTIISDVDREAFAARAGAIAEAFPEWSEGLYDRAREIIAQ</sequence>
<dbReference type="InterPro" id="IPR038404">
    <property type="entry name" value="TRAP_DctP_sf"/>
</dbReference>
<name>A0A433XL20_9HYPH</name>
<dbReference type="AlphaFoldDB" id="A0A433XL20"/>
<keyword evidence="2" id="KW-0813">Transport</keyword>
<evidence type="ECO:0000313" key="6">
    <source>
        <dbReference type="Proteomes" id="UP000281547"/>
    </source>
</evidence>
<evidence type="ECO:0000313" key="5">
    <source>
        <dbReference type="EMBL" id="RUT34777.1"/>
    </source>
</evidence>
<evidence type="ECO:0000256" key="2">
    <source>
        <dbReference type="ARBA" id="ARBA00022448"/>
    </source>
</evidence>
<proteinExistence type="inferred from homology"/>
<evidence type="ECO:0008006" key="7">
    <source>
        <dbReference type="Google" id="ProtNLM"/>
    </source>
</evidence>
<dbReference type="NCBIfam" id="NF037995">
    <property type="entry name" value="TRAP_S1"/>
    <property type="match status" value="1"/>
</dbReference>
<dbReference type="InterPro" id="IPR004682">
    <property type="entry name" value="TRAP_DctP"/>
</dbReference>
<keyword evidence="6" id="KW-1185">Reference proteome</keyword>